<name>A0A9P8XTW3_9PEZI</name>
<keyword evidence="3" id="KW-1185">Reference proteome</keyword>
<organism evidence="2 3">
    <name type="scientific">Microdochium trichocladiopsis</name>
    <dbReference type="NCBI Taxonomy" id="1682393"/>
    <lineage>
        <taxon>Eukaryota</taxon>
        <taxon>Fungi</taxon>
        <taxon>Dikarya</taxon>
        <taxon>Ascomycota</taxon>
        <taxon>Pezizomycotina</taxon>
        <taxon>Sordariomycetes</taxon>
        <taxon>Xylariomycetidae</taxon>
        <taxon>Xylariales</taxon>
        <taxon>Microdochiaceae</taxon>
        <taxon>Microdochium</taxon>
    </lineage>
</organism>
<keyword evidence="1" id="KW-0732">Signal</keyword>
<feature type="chain" id="PRO_5040431763" evidence="1">
    <location>
        <begin position="22"/>
        <end position="129"/>
    </location>
</feature>
<dbReference type="AlphaFoldDB" id="A0A9P8XTW3"/>
<reference evidence="2" key="1">
    <citation type="journal article" date="2021" name="Nat. Commun.">
        <title>Genetic determinants of endophytism in the Arabidopsis root mycobiome.</title>
        <authorList>
            <person name="Mesny F."/>
            <person name="Miyauchi S."/>
            <person name="Thiergart T."/>
            <person name="Pickel B."/>
            <person name="Atanasova L."/>
            <person name="Karlsson M."/>
            <person name="Huettel B."/>
            <person name="Barry K.W."/>
            <person name="Haridas S."/>
            <person name="Chen C."/>
            <person name="Bauer D."/>
            <person name="Andreopoulos W."/>
            <person name="Pangilinan J."/>
            <person name="LaButti K."/>
            <person name="Riley R."/>
            <person name="Lipzen A."/>
            <person name="Clum A."/>
            <person name="Drula E."/>
            <person name="Henrissat B."/>
            <person name="Kohler A."/>
            <person name="Grigoriev I.V."/>
            <person name="Martin F.M."/>
            <person name="Hacquard S."/>
        </authorList>
    </citation>
    <scope>NUCLEOTIDE SEQUENCE</scope>
    <source>
        <strain evidence="2">MPI-CAGE-CH-0230</strain>
    </source>
</reference>
<dbReference type="RefSeq" id="XP_046006306.1">
    <property type="nucleotide sequence ID" value="XM_046160561.1"/>
</dbReference>
<evidence type="ECO:0000313" key="3">
    <source>
        <dbReference type="Proteomes" id="UP000756346"/>
    </source>
</evidence>
<sequence>MAPSAAPILASVAFLVGSAQAVCASGEVGISRVQVYNYNGANNVLESDSWDIVANNCNTIATGKSPFKGNPCSASPYPNGYGVSGCDSSGKPGSVKTTGGNFGNCYSHGARCANGPYFYSGVFWCCKRV</sequence>
<protein>
    <submittedName>
        <fullName evidence="2">Uncharacterized protein</fullName>
    </submittedName>
</protein>
<gene>
    <name evidence="2" type="ORF">B0I36DRAFT_377429</name>
</gene>
<feature type="signal peptide" evidence="1">
    <location>
        <begin position="1"/>
        <end position="21"/>
    </location>
</feature>
<dbReference type="EMBL" id="JAGTJQ010000011">
    <property type="protein sequence ID" value="KAH7018039.1"/>
    <property type="molecule type" value="Genomic_DNA"/>
</dbReference>
<dbReference type="OrthoDB" id="4885366at2759"/>
<comment type="caution">
    <text evidence="2">The sequence shown here is derived from an EMBL/GenBank/DDBJ whole genome shotgun (WGS) entry which is preliminary data.</text>
</comment>
<evidence type="ECO:0000313" key="2">
    <source>
        <dbReference type="EMBL" id="KAH7018039.1"/>
    </source>
</evidence>
<evidence type="ECO:0000256" key="1">
    <source>
        <dbReference type="SAM" id="SignalP"/>
    </source>
</evidence>
<dbReference type="GeneID" id="70190107"/>
<dbReference type="Proteomes" id="UP000756346">
    <property type="component" value="Unassembled WGS sequence"/>
</dbReference>
<accession>A0A9P8XTW3</accession>
<proteinExistence type="predicted"/>